<reference evidence="1 2" key="1">
    <citation type="submission" date="2019-08" db="EMBL/GenBank/DDBJ databases">
        <title>Archangium and Cystobacter genomes.</title>
        <authorList>
            <person name="Chen I.-C.K."/>
            <person name="Wielgoss S."/>
        </authorList>
    </citation>
    <scope>NUCLEOTIDE SEQUENCE [LARGE SCALE GENOMIC DNA]</scope>
    <source>
        <strain evidence="1 2">Cbm 6</strain>
    </source>
</reference>
<protein>
    <submittedName>
        <fullName evidence="1">Uncharacterized protein</fullName>
    </submittedName>
</protein>
<name>A0ABY9WXC0_9BACT</name>
<evidence type="ECO:0000313" key="2">
    <source>
        <dbReference type="Proteomes" id="UP001611383"/>
    </source>
</evidence>
<gene>
    <name evidence="1" type="ORF">F0U60_29395</name>
</gene>
<sequence length="102" mass="11635">MSDEPYLEEESMTKIVVLGVSSRTGTIHKLEPMKGRGQFQLTAPNLTSDERKREANYTWVDTIEEAAELIEEHGYYARMTNIETDGAPDIIANEFIKVFRLP</sequence>
<keyword evidence="2" id="KW-1185">Reference proteome</keyword>
<organism evidence="1 2">
    <name type="scientific">Archangium minus</name>
    <dbReference type="NCBI Taxonomy" id="83450"/>
    <lineage>
        <taxon>Bacteria</taxon>
        <taxon>Pseudomonadati</taxon>
        <taxon>Myxococcota</taxon>
        <taxon>Myxococcia</taxon>
        <taxon>Myxococcales</taxon>
        <taxon>Cystobacterineae</taxon>
        <taxon>Archangiaceae</taxon>
        <taxon>Archangium</taxon>
    </lineage>
</organism>
<accession>A0ABY9WXC0</accession>
<proteinExistence type="predicted"/>
<dbReference type="RefSeq" id="WP_395804526.1">
    <property type="nucleotide sequence ID" value="NZ_CP043494.1"/>
</dbReference>
<evidence type="ECO:0000313" key="1">
    <source>
        <dbReference type="EMBL" id="WNG47787.1"/>
    </source>
</evidence>
<dbReference type="Proteomes" id="UP001611383">
    <property type="component" value="Chromosome"/>
</dbReference>
<dbReference type="EMBL" id="CP043494">
    <property type="protein sequence ID" value="WNG47787.1"/>
    <property type="molecule type" value="Genomic_DNA"/>
</dbReference>